<comment type="function">
    <text evidence="4 19">Catalyzes the conversion of 3-deoxy-D-arabino-heptulosonate 7-phosphate (DAHP) to dehydroquinate (DHQ).</text>
</comment>
<dbReference type="AlphaFoldDB" id="B6IUW8"/>
<evidence type="ECO:0000256" key="13">
    <source>
        <dbReference type="ARBA" id="ARBA00022741"/>
    </source>
</evidence>
<keyword evidence="14 19" id="KW-0862">Zinc</keyword>
<gene>
    <name evidence="19 23" type="primary">aroB</name>
    <name evidence="23" type="ordered locus">RC1_2675</name>
</gene>
<organism evidence="23 24">
    <name type="scientific">Rhodospirillum centenum (strain ATCC 51521 / SW)</name>
    <dbReference type="NCBI Taxonomy" id="414684"/>
    <lineage>
        <taxon>Bacteria</taxon>
        <taxon>Pseudomonadati</taxon>
        <taxon>Pseudomonadota</taxon>
        <taxon>Alphaproteobacteria</taxon>
        <taxon>Rhodospirillales</taxon>
        <taxon>Rhodospirillaceae</taxon>
        <taxon>Rhodospirillum</taxon>
    </lineage>
</organism>
<evidence type="ECO:0000256" key="17">
    <source>
        <dbReference type="ARBA" id="ARBA00023239"/>
    </source>
</evidence>
<dbReference type="HAMAP" id="MF_00110">
    <property type="entry name" value="DHQ_synthase"/>
    <property type="match status" value="1"/>
</dbReference>
<evidence type="ECO:0000256" key="14">
    <source>
        <dbReference type="ARBA" id="ARBA00022833"/>
    </source>
</evidence>
<dbReference type="InterPro" id="IPR050071">
    <property type="entry name" value="Dehydroquinate_synthase"/>
</dbReference>
<feature type="binding site" evidence="19">
    <location>
        <position position="174"/>
    </location>
    <ligand>
        <name>NAD(+)</name>
        <dbReference type="ChEBI" id="CHEBI:57540"/>
    </ligand>
</feature>
<dbReference type="HOGENOM" id="CLU_001201_0_2_5"/>
<evidence type="ECO:0000256" key="19">
    <source>
        <dbReference type="HAMAP-Rule" id="MF_00110"/>
    </source>
</evidence>
<keyword evidence="18 19" id="KW-0170">Cobalt</keyword>
<dbReference type="InterPro" id="IPR030963">
    <property type="entry name" value="DHQ_synth_fam"/>
</dbReference>
<feature type="binding site" evidence="19">
    <location>
        <begin position="128"/>
        <end position="132"/>
    </location>
    <ligand>
        <name>NAD(+)</name>
        <dbReference type="ChEBI" id="CHEBI:57540"/>
    </ligand>
</feature>
<dbReference type="Pfam" id="PF24621">
    <property type="entry name" value="DHQS_C"/>
    <property type="match status" value="1"/>
</dbReference>
<dbReference type="UniPathway" id="UPA00053">
    <property type="reaction ID" value="UER00085"/>
</dbReference>
<dbReference type="Gene3D" id="1.20.1090.10">
    <property type="entry name" value="Dehydroquinate synthase-like - alpha domain"/>
    <property type="match status" value="1"/>
</dbReference>
<feature type="binding site" evidence="19">
    <location>
        <position position="270"/>
    </location>
    <ligand>
        <name>Zn(2+)</name>
        <dbReference type="ChEBI" id="CHEBI:29105"/>
    </ligand>
</feature>
<evidence type="ECO:0000256" key="7">
    <source>
        <dbReference type="ARBA" id="ARBA00005412"/>
    </source>
</evidence>
<evidence type="ECO:0000259" key="22">
    <source>
        <dbReference type="Pfam" id="PF24621"/>
    </source>
</evidence>
<comment type="cofactor">
    <cofactor evidence="19">
        <name>Co(2+)</name>
        <dbReference type="ChEBI" id="CHEBI:48828"/>
    </cofactor>
    <cofactor evidence="19">
        <name>Zn(2+)</name>
        <dbReference type="ChEBI" id="CHEBI:29105"/>
    </cofactor>
    <text evidence="19">Binds 1 divalent metal cation per subunit. Can use either Co(2+) or Zn(2+).</text>
</comment>
<feature type="binding site" evidence="19">
    <location>
        <begin position="152"/>
        <end position="153"/>
    </location>
    <ligand>
        <name>NAD(+)</name>
        <dbReference type="ChEBI" id="CHEBI:57540"/>
    </ligand>
</feature>
<evidence type="ECO:0000256" key="11">
    <source>
        <dbReference type="ARBA" id="ARBA00022605"/>
    </source>
</evidence>
<protein>
    <recommendedName>
        <fullName evidence="9 19">3-dehydroquinate synthase</fullName>
        <shortName evidence="19">DHQS</shortName>
        <ecNumber evidence="8 19">4.2.3.4</ecNumber>
    </recommendedName>
</protein>
<dbReference type="KEGG" id="rce:RC1_2675"/>
<feature type="binding site" evidence="19">
    <location>
        <position position="207"/>
    </location>
    <ligand>
        <name>Zn(2+)</name>
        <dbReference type="ChEBI" id="CHEBI:29105"/>
    </ligand>
</feature>
<dbReference type="OrthoDB" id="9806583at2"/>
<feature type="domain" description="3-dehydroquinate synthase N-terminal" evidence="21">
    <location>
        <begin position="90"/>
        <end position="201"/>
    </location>
</feature>
<dbReference type="CDD" id="cd08195">
    <property type="entry name" value="DHQS"/>
    <property type="match status" value="1"/>
</dbReference>
<evidence type="ECO:0000256" key="10">
    <source>
        <dbReference type="ARBA" id="ARBA00022490"/>
    </source>
</evidence>
<dbReference type="GO" id="GO:0003856">
    <property type="term" value="F:3-dehydroquinate synthase activity"/>
    <property type="evidence" value="ECO:0007669"/>
    <property type="project" value="UniProtKB-UniRule"/>
</dbReference>
<evidence type="ECO:0000256" key="8">
    <source>
        <dbReference type="ARBA" id="ARBA00013031"/>
    </source>
</evidence>
<keyword evidence="11 19" id="KW-0028">Amino-acid biosynthesis</keyword>
<evidence type="ECO:0000256" key="1">
    <source>
        <dbReference type="ARBA" id="ARBA00001393"/>
    </source>
</evidence>
<evidence type="ECO:0000256" key="18">
    <source>
        <dbReference type="ARBA" id="ARBA00023285"/>
    </source>
</evidence>
<comment type="caution">
    <text evidence="19">Lacks conserved residue(s) required for the propagation of feature annotation.</text>
</comment>
<evidence type="ECO:0000259" key="21">
    <source>
        <dbReference type="Pfam" id="PF01761"/>
    </source>
</evidence>
<dbReference type="EMBL" id="CP000613">
    <property type="protein sequence ID" value="ACJ00050.1"/>
    <property type="molecule type" value="Genomic_DNA"/>
</dbReference>
<keyword evidence="12 19" id="KW-0479">Metal-binding</keyword>
<comment type="pathway">
    <text evidence="6 19">Metabolic intermediate biosynthesis; chorismate biosynthesis; chorismate from D-erythrose 4-phosphate and phosphoenolpyruvate: step 2/7.</text>
</comment>
<reference evidence="23 24" key="1">
    <citation type="journal article" date="2010" name="BMC Genomics">
        <title>Metabolic flexibility revealed in the genome of the cyst-forming alpha-1 proteobacterium Rhodospirillum centenum.</title>
        <authorList>
            <person name="Lu Y.K."/>
            <person name="Marden J."/>
            <person name="Han M."/>
            <person name="Swingley W.D."/>
            <person name="Mastrian S.D."/>
            <person name="Chowdhury S.R."/>
            <person name="Hao J."/>
            <person name="Helmy T."/>
            <person name="Kim S."/>
            <person name="Kurdoglu A.A."/>
            <person name="Matthies H.J."/>
            <person name="Rollo D."/>
            <person name="Stothard P."/>
            <person name="Blankenship R.E."/>
            <person name="Bauer C.E."/>
            <person name="Touchman J.W."/>
        </authorList>
    </citation>
    <scope>NUCLEOTIDE SEQUENCE [LARGE SCALE GENOMIC DNA]</scope>
    <source>
        <strain evidence="24">ATCC 51521 / SW</strain>
    </source>
</reference>
<keyword evidence="24" id="KW-1185">Reference proteome</keyword>
<dbReference type="GO" id="GO:0046872">
    <property type="term" value="F:metal ion binding"/>
    <property type="evidence" value="ECO:0007669"/>
    <property type="project" value="UniProtKB-KW"/>
</dbReference>
<dbReference type="NCBIfam" id="TIGR01357">
    <property type="entry name" value="aroB"/>
    <property type="match status" value="1"/>
</dbReference>
<dbReference type="GO" id="GO:0009073">
    <property type="term" value="P:aromatic amino acid family biosynthetic process"/>
    <property type="evidence" value="ECO:0007669"/>
    <property type="project" value="UniProtKB-KW"/>
</dbReference>
<comment type="subcellular location">
    <subcellularLocation>
        <location evidence="5 19">Cytoplasm</location>
    </subcellularLocation>
</comment>
<keyword evidence="15 19" id="KW-0520">NAD</keyword>
<evidence type="ECO:0000256" key="9">
    <source>
        <dbReference type="ARBA" id="ARBA00017684"/>
    </source>
</evidence>
<dbReference type="GO" id="GO:0000166">
    <property type="term" value="F:nucleotide binding"/>
    <property type="evidence" value="ECO:0007669"/>
    <property type="project" value="UniProtKB-KW"/>
</dbReference>
<comment type="similarity">
    <text evidence="7 19">Belongs to the sugar phosphate cyclases superfamily. Dehydroquinate synthase family.</text>
</comment>
<accession>B6IUW8</accession>
<sequence length="394" mass="40578">MTTTDGKAADGRAEDGTATGGTATVRVDLGARSYDILIGPGLIARAGRLIADRLPGRPLLVLTDATVAGHHLRPLLDGLAAAGAAVAEPLVVPAGEATKEMGRLSEVMDGLLARGIERRSVLVALGGGVVGDLGGFAAAIALRGIDFVQVPTTLLAQVDSSVGGKTGVNSRHGKNLIGAFHQPRLVLADTAALDTLPRRELLAGYAEVVKYGMIDRPDFFDWLEAHGPAVLDGDAAARAHAIRVSCEAKAAIVAADETESGLRELLNLGHSFGHALEAEAGYGSALLHGEAVAIGMVMAFDLSVRMGLCPAADARRLRDHLAAAGLPVTAAPLRAALPGGDWSPARLLAHMAKDKKVKDGRLTFILARGIGRAFRCRDVAQADVAAVLAESLAG</sequence>
<evidence type="ECO:0000256" key="2">
    <source>
        <dbReference type="ARBA" id="ARBA00001911"/>
    </source>
</evidence>
<dbReference type="GO" id="GO:0009423">
    <property type="term" value="P:chorismate biosynthetic process"/>
    <property type="evidence" value="ECO:0007669"/>
    <property type="project" value="UniProtKB-UniRule"/>
</dbReference>
<dbReference type="Gene3D" id="3.40.50.1970">
    <property type="match status" value="1"/>
</dbReference>
<comment type="cofactor">
    <cofactor evidence="2 19">
        <name>NAD(+)</name>
        <dbReference type="ChEBI" id="CHEBI:57540"/>
    </cofactor>
</comment>
<keyword evidence="16 19" id="KW-0057">Aromatic amino acid biosynthesis</keyword>
<evidence type="ECO:0000256" key="16">
    <source>
        <dbReference type="ARBA" id="ARBA00023141"/>
    </source>
</evidence>
<dbReference type="eggNOG" id="COG0337">
    <property type="taxonomic scope" value="Bacteria"/>
</dbReference>
<feature type="domain" description="3-dehydroquinate synthase C-terminal" evidence="22">
    <location>
        <begin position="204"/>
        <end position="357"/>
    </location>
</feature>
<evidence type="ECO:0000313" key="24">
    <source>
        <dbReference type="Proteomes" id="UP000001591"/>
    </source>
</evidence>
<dbReference type="InterPro" id="IPR016037">
    <property type="entry name" value="DHQ_synth_AroB"/>
</dbReference>
<dbReference type="SUPFAM" id="SSF56796">
    <property type="entry name" value="Dehydroquinate synthase-like"/>
    <property type="match status" value="1"/>
</dbReference>
<dbReference type="STRING" id="414684.RC1_2675"/>
<dbReference type="RefSeq" id="WP_012567831.1">
    <property type="nucleotide sequence ID" value="NC_011420.2"/>
</dbReference>
<evidence type="ECO:0000256" key="4">
    <source>
        <dbReference type="ARBA" id="ARBA00003485"/>
    </source>
</evidence>
<keyword evidence="10 19" id="KW-0963">Cytoplasm</keyword>
<dbReference type="Proteomes" id="UP000001591">
    <property type="component" value="Chromosome"/>
</dbReference>
<keyword evidence="13 19" id="KW-0547">Nucleotide-binding</keyword>
<feature type="binding site" evidence="19">
    <location>
        <position position="288"/>
    </location>
    <ligand>
        <name>Zn(2+)</name>
        <dbReference type="ChEBI" id="CHEBI:29105"/>
    </ligand>
</feature>
<evidence type="ECO:0000256" key="3">
    <source>
        <dbReference type="ARBA" id="ARBA00001947"/>
    </source>
</evidence>
<dbReference type="PIRSF" id="PIRSF001455">
    <property type="entry name" value="DHQ_synth"/>
    <property type="match status" value="1"/>
</dbReference>
<dbReference type="GO" id="GO:0005737">
    <property type="term" value="C:cytoplasm"/>
    <property type="evidence" value="ECO:0007669"/>
    <property type="project" value="UniProtKB-SubCell"/>
</dbReference>
<dbReference type="InterPro" id="IPR056179">
    <property type="entry name" value="DHQS_C"/>
</dbReference>
<comment type="catalytic activity">
    <reaction evidence="1 19">
        <text>7-phospho-2-dehydro-3-deoxy-D-arabino-heptonate = 3-dehydroquinate + phosphate</text>
        <dbReference type="Rhea" id="RHEA:21968"/>
        <dbReference type="ChEBI" id="CHEBI:32364"/>
        <dbReference type="ChEBI" id="CHEBI:43474"/>
        <dbReference type="ChEBI" id="CHEBI:58394"/>
        <dbReference type="EC" id="4.2.3.4"/>
    </reaction>
</comment>
<dbReference type="GO" id="GO:0008652">
    <property type="term" value="P:amino acid biosynthetic process"/>
    <property type="evidence" value="ECO:0007669"/>
    <property type="project" value="UniProtKB-KW"/>
</dbReference>
<dbReference type="PANTHER" id="PTHR43622:SF7">
    <property type="entry name" value="3-DEHYDROQUINATE SYNTHASE, CHLOROPLASTIC"/>
    <property type="match status" value="1"/>
</dbReference>
<comment type="cofactor">
    <cofactor evidence="3">
        <name>Zn(2+)</name>
        <dbReference type="ChEBI" id="CHEBI:29105"/>
    </cofactor>
</comment>
<feature type="binding site" evidence="19">
    <location>
        <position position="165"/>
    </location>
    <ligand>
        <name>NAD(+)</name>
        <dbReference type="ChEBI" id="CHEBI:57540"/>
    </ligand>
</feature>
<dbReference type="FunFam" id="3.40.50.1970:FF:000007">
    <property type="entry name" value="Pentafunctional AROM polypeptide"/>
    <property type="match status" value="1"/>
</dbReference>
<evidence type="ECO:0000256" key="5">
    <source>
        <dbReference type="ARBA" id="ARBA00004496"/>
    </source>
</evidence>
<dbReference type="EC" id="4.2.3.4" evidence="8 19"/>
<dbReference type="InterPro" id="IPR030960">
    <property type="entry name" value="DHQS/DOIS_N"/>
</dbReference>
<proteinExistence type="inferred from homology"/>
<feature type="region of interest" description="Disordered" evidence="20">
    <location>
        <begin position="1"/>
        <end position="20"/>
    </location>
</feature>
<evidence type="ECO:0000256" key="20">
    <source>
        <dbReference type="SAM" id="MobiDB-lite"/>
    </source>
</evidence>
<name>B6IUW8_RHOCS</name>
<evidence type="ECO:0000256" key="12">
    <source>
        <dbReference type="ARBA" id="ARBA00022723"/>
    </source>
</evidence>
<dbReference type="Pfam" id="PF01761">
    <property type="entry name" value="DHQ_synthase"/>
    <property type="match status" value="1"/>
</dbReference>
<evidence type="ECO:0000256" key="15">
    <source>
        <dbReference type="ARBA" id="ARBA00023027"/>
    </source>
</evidence>
<evidence type="ECO:0000256" key="6">
    <source>
        <dbReference type="ARBA" id="ARBA00004661"/>
    </source>
</evidence>
<evidence type="ECO:0000313" key="23">
    <source>
        <dbReference type="EMBL" id="ACJ00050.1"/>
    </source>
</evidence>
<dbReference type="PANTHER" id="PTHR43622">
    <property type="entry name" value="3-DEHYDROQUINATE SYNTHASE"/>
    <property type="match status" value="1"/>
</dbReference>
<keyword evidence="17 19" id="KW-0456">Lyase</keyword>